<feature type="domain" description="Prenyltransferase alpha-alpha toroid" evidence="10">
    <location>
        <begin position="5"/>
        <end position="37"/>
    </location>
</feature>
<evidence type="ECO:0000256" key="3">
    <source>
        <dbReference type="ARBA" id="ARBA00022602"/>
    </source>
</evidence>
<name>A0A2Z2MRD8_9EURY</name>
<feature type="domain" description="Prenyltransferase alpha-alpha toroid" evidence="10">
    <location>
        <begin position="174"/>
        <end position="322"/>
    </location>
</feature>
<dbReference type="GO" id="GO:0008318">
    <property type="term" value="F:protein prenyltransferase activity"/>
    <property type="evidence" value="ECO:0007669"/>
    <property type="project" value="InterPro"/>
</dbReference>
<dbReference type="CDD" id="cd00688">
    <property type="entry name" value="ISOPREN_C2_like"/>
    <property type="match status" value="1"/>
</dbReference>
<protein>
    <recommendedName>
        <fullName evidence="8">Geranylgeranyl transferase type II subunit beta</fullName>
    </recommendedName>
    <alternativeName>
        <fullName evidence="9">Type II protein geranyl-geranyltransferase subunit beta</fullName>
    </alternativeName>
</protein>
<comment type="similarity">
    <text evidence="2">Belongs to the protein prenyltransferase subunit beta family.</text>
</comment>
<evidence type="ECO:0000313" key="11">
    <source>
        <dbReference type="EMBL" id="ASJ04841.1"/>
    </source>
</evidence>
<dbReference type="Proteomes" id="UP000250272">
    <property type="component" value="Chromosome"/>
</dbReference>
<dbReference type="InterPro" id="IPR008930">
    <property type="entry name" value="Terpenoid_cyclase/PrenylTrfase"/>
</dbReference>
<dbReference type="Pfam" id="PF00432">
    <property type="entry name" value="Prenyltrans"/>
    <property type="match status" value="4"/>
</dbReference>
<reference evidence="11 12" key="1">
    <citation type="submission" date="2016-04" db="EMBL/GenBank/DDBJ databases">
        <title>Complete genome sequence of Thermococcus barossii type strain SHCK-94.</title>
        <authorList>
            <person name="Oger P.M."/>
        </authorList>
    </citation>
    <scope>NUCLEOTIDE SEQUENCE [LARGE SCALE GENOMIC DNA]</scope>
    <source>
        <strain evidence="11 12">SHCK-94</strain>
    </source>
</reference>
<sequence length="540" mass="61764">MAKRPDGGFTEIVDTITPNILSTYYFLSTLSLINESPFNSAQTKAWLISQEEHIINDTATGTLSSFARLHYWVASMKMMNLTPQNPDRIISFVLSAQTENGTFIYGEQDVTYLAIKILYYLDYNMSRLQNTAAYYVNKFNSVSLQENTRGILQYLLEVNIYSKALTMLNISYTHLDNYQRIITYLQHSHEKVEVEISKNPPIFYVAEALEFLSREGLLTKNLSTIAYKYVLAQKLPDGGFHIWGMNYGEPQGTYHAVRIMVLTNHLPDNDILDFIHSWESPLGGFALPFHTQSEPYATYMALYVADFLGINLDKNHTKSFLKRAVYNRSPYTPDDPVPLYLVYKTYKLIEVEIDKQDAEYIRDEAERILKLYLENRKDVLLSDPGWVYIVRLGKEIGIIIGEQTSQTLVREILSLKNPDGSFGNYSNRTFLVFHNTVQAVILLHELGYDYKDNTTLNYILGLQHEGGWGAPDLYNTLYAVQALTYMGYCPQDIEGLLEFINALKYQYGGFRLYSGDTSYGGLQETYFALKTLELLGANGT</sequence>
<keyword evidence="6" id="KW-0677">Repeat</keyword>
<keyword evidence="5" id="KW-0479">Metal-binding</keyword>
<evidence type="ECO:0000259" key="10">
    <source>
        <dbReference type="Pfam" id="PF00432"/>
    </source>
</evidence>
<dbReference type="KEGG" id="tbs:A3L01_05480"/>
<evidence type="ECO:0000313" key="12">
    <source>
        <dbReference type="Proteomes" id="UP000250272"/>
    </source>
</evidence>
<dbReference type="SUPFAM" id="SSF48239">
    <property type="entry name" value="Terpenoid cyclases/Protein prenyltransferases"/>
    <property type="match status" value="1"/>
</dbReference>
<evidence type="ECO:0000256" key="1">
    <source>
        <dbReference type="ARBA" id="ARBA00001947"/>
    </source>
</evidence>
<proteinExistence type="inferred from homology"/>
<dbReference type="InterPro" id="IPR001330">
    <property type="entry name" value="Prenyltrans"/>
</dbReference>
<feature type="domain" description="Prenyltransferase alpha-alpha toroid" evidence="10">
    <location>
        <begin position="402"/>
        <end position="536"/>
    </location>
</feature>
<dbReference type="PANTHER" id="PTHR11774">
    <property type="entry name" value="GERANYLGERANYL TRANSFERASE TYPE BETA SUBUNIT"/>
    <property type="match status" value="1"/>
</dbReference>
<dbReference type="EMBL" id="CP015101">
    <property type="protein sequence ID" value="ASJ04841.1"/>
    <property type="molecule type" value="Genomic_DNA"/>
</dbReference>
<keyword evidence="7" id="KW-0862">Zinc</keyword>
<dbReference type="AlphaFoldDB" id="A0A2Z2MRD8"/>
<evidence type="ECO:0000256" key="6">
    <source>
        <dbReference type="ARBA" id="ARBA00022737"/>
    </source>
</evidence>
<evidence type="ECO:0000256" key="9">
    <source>
        <dbReference type="ARBA" id="ARBA00032766"/>
    </source>
</evidence>
<evidence type="ECO:0000256" key="5">
    <source>
        <dbReference type="ARBA" id="ARBA00022723"/>
    </source>
</evidence>
<keyword evidence="3" id="KW-0637">Prenyltransferase</keyword>
<dbReference type="InterPro" id="IPR045089">
    <property type="entry name" value="PGGT1B-like"/>
</dbReference>
<dbReference type="PANTHER" id="PTHR11774:SF11">
    <property type="entry name" value="GERANYLGERANYL TRANSFERASE TYPE-2 SUBUNIT BETA"/>
    <property type="match status" value="1"/>
</dbReference>
<gene>
    <name evidence="11" type="ORF">A3L01_05480</name>
</gene>
<organism evidence="11 12">
    <name type="scientific">Thermococcus barossii</name>
    <dbReference type="NCBI Taxonomy" id="54077"/>
    <lineage>
        <taxon>Archaea</taxon>
        <taxon>Methanobacteriati</taxon>
        <taxon>Methanobacteriota</taxon>
        <taxon>Thermococci</taxon>
        <taxon>Thermococcales</taxon>
        <taxon>Thermococcaceae</taxon>
        <taxon>Thermococcus</taxon>
    </lineage>
</organism>
<keyword evidence="4" id="KW-0808">Transferase</keyword>
<accession>A0A2Z2MRD8</accession>
<evidence type="ECO:0000256" key="4">
    <source>
        <dbReference type="ARBA" id="ARBA00022679"/>
    </source>
</evidence>
<evidence type="ECO:0000256" key="7">
    <source>
        <dbReference type="ARBA" id="ARBA00022833"/>
    </source>
</evidence>
<dbReference type="Gene3D" id="1.50.10.20">
    <property type="match status" value="3"/>
</dbReference>
<keyword evidence="12" id="KW-1185">Reference proteome</keyword>
<comment type="cofactor">
    <cofactor evidence="1">
        <name>Zn(2+)</name>
        <dbReference type="ChEBI" id="CHEBI:29105"/>
    </cofactor>
</comment>
<dbReference type="GO" id="GO:0046872">
    <property type="term" value="F:metal ion binding"/>
    <property type="evidence" value="ECO:0007669"/>
    <property type="project" value="UniProtKB-KW"/>
</dbReference>
<evidence type="ECO:0000256" key="8">
    <source>
        <dbReference type="ARBA" id="ARBA00030816"/>
    </source>
</evidence>
<feature type="domain" description="Prenyltransferase alpha-alpha toroid" evidence="10">
    <location>
        <begin position="65"/>
        <end position="134"/>
    </location>
</feature>
<evidence type="ECO:0000256" key="2">
    <source>
        <dbReference type="ARBA" id="ARBA00010497"/>
    </source>
</evidence>